<proteinExistence type="predicted"/>
<accession>A0A224YEG1</accession>
<sequence>MASVSFVIYFLKGASPGHMRNFSQILEVFACPMKSFVRQELFNWFITSRESMMPVDELETFATRKPNSFPALFGIRETRSRKITRR</sequence>
<name>A0A224YEG1_9ACAR</name>
<organism evidence="1">
    <name type="scientific">Rhipicephalus zambeziensis</name>
    <dbReference type="NCBI Taxonomy" id="60191"/>
    <lineage>
        <taxon>Eukaryota</taxon>
        <taxon>Metazoa</taxon>
        <taxon>Ecdysozoa</taxon>
        <taxon>Arthropoda</taxon>
        <taxon>Chelicerata</taxon>
        <taxon>Arachnida</taxon>
        <taxon>Acari</taxon>
        <taxon>Parasitiformes</taxon>
        <taxon>Ixodida</taxon>
        <taxon>Ixodoidea</taxon>
        <taxon>Ixodidae</taxon>
        <taxon>Rhipicephalinae</taxon>
        <taxon>Rhipicephalus</taxon>
        <taxon>Rhipicephalus</taxon>
    </lineage>
</organism>
<dbReference type="EMBL" id="GFPF01002963">
    <property type="protein sequence ID" value="MAA14109.1"/>
    <property type="molecule type" value="Transcribed_RNA"/>
</dbReference>
<reference evidence="1" key="1">
    <citation type="journal article" date="2017" name="Parasit. Vectors">
        <title>Sialotranscriptomics of Rhipicephalus zambeziensis reveals intricate expression profiles of secretory proteins and suggests tight temporal transcriptional regulation during blood-feeding.</title>
        <authorList>
            <person name="de Castro M.H."/>
            <person name="de Klerk D."/>
            <person name="Pienaar R."/>
            <person name="Rees D.J.G."/>
            <person name="Mans B.J."/>
        </authorList>
    </citation>
    <scope>NUCLEOTIDE SEQUENCE</scope>
    <source>
        <tissue evidence="1">Salivary glands</tissue>
    </source>
</reference>
<evidence type="ECO:0000313" key="1">
    <source>
        <dbReference type="EMBL" id="MAA14109.1"/>
    </source>
</evidence>
<protein>
    <submittedName>
        <fullName evidence="1">Uncharacterized protein</fullName>
    </submittedName>
</protein>
<dbReference type="AlphaFoldDB" id="A0A224YEG1"/>